<dbReference type="PANTHER" id="PTHR30483">
    <property type="entry name" value="LEUCINE-SPECIFIC-BINDING PROTEIN"/>
    <property type="match status" value="1"/>
</dbReference>
<evidence type="ECO:0000313" key="4">
    <source>
        <dbReference type="EMBL" id="MEK8048499.1"/>
    </source>
</evidence>
<dbReference type="Proteomes" id="UP001379945">
    <property type="component" value="Unassembled WGS sequence"/>
</dbReference>
<evidence type="ECO:0000259" key="3">
    <source>
        <dbReference type="Pfam" id="PF13458"/>
    </source>
</evidence>
<reference evidence="4 5" key="1">
    <citation type="submission" date="2024-04" db="EMBL/GenBank/DDBJ databases">
        <title>Novel species of the genus Ideonella isolated from streams.</title>
        <authorList>
            <person name="Lu H."/>
        </authorList>
    </citation>
    <scope>NUCLEOTIDE SEQUENCE [LARGE SCALE GENOMIC DNA]</scope>
    <source>
        <strain evidence="4 5">LYT19W</strain>
    </source>
</reference>
<dbReference type="InterPro" id="IPR028082">
    <property type="entry name" value="Peripla_BP_I"/>
</dbReference>
<dbReference type="InterPro" id="IPR028081">
    <property type="entry name" value="Leu-bd"/>
</dbReference>
<organism evidence="4 5">
    <name type="scientific">Ideonella margarita</name>
    <dbReference type="NCBI Taxonomy" id="2984191"/>
    <lineage>
        <taxon>Bacteria</taxon>
        <taxon>Pseudomonadati</taxon>
        <taxon>Pseudomonadota</taxon>
        <taxon>Betaproteobacteria</taxon>
        <taxon>Burkholderiales</taxon>
        <taxon>Sphaerotilaceae</taxon>
        <taxon>Ideonella</taxon>
    </lineage>
</organism>
<dbReference type="Pfam" id="PF13458">
    <property type="entry name" value="Peripla_BP_6"/>
    <property type="match status" value="1"/>
</dbReference>
<evidence type="ECO:0000256" key="2">
    <source>
        <dbReference type="ARBA" id="ARBA00022729"/>
    </source>
</evidence>
<dbReference type="RefSeq" id="WP_341400805.1">
    <property type="nucleotide sequence ID" value="NZ_JBBUTI010000018.1"/>
</dbReference>
<name>A0ABU9CCP4_9BURK</name>
<sequence>EKFKTDFKKKFNADVQIYAPYVYDATMVLVDAMVKAGSADPAKYLPVLAKTNGYKGVTGTIAFDEKGDVKNGALTLFTYKGGNREQIAVVR</sequence>
<feature type="domain" description="Leucine-binding protein" evidence="3">
    <location>
        <begin position="2"/>
        <end position="82"/>
    </location>
</feature>
<dbReference type="EMBL" id="JBBUTI010000018">
    <property type="protein sequence ID" value="MEK8048499.1"/>
    <property type="molecule type" value="Genomic_DNA"/>
</dbReference>
<dbReference type="Gene3D" id="3.40.50.2300">
    <property type="match status" value="1"/>
</dbReference>
<dbReference type="SUPFAM" id="SSF53822">
    <property type="entry name" value="Periplasmic binding protein-like I"/>
    <property type="match status" value="1"/>
</dbReference>
<gene>
    <name evidence="4" type="ORF">AACH00_19270</name>
</gene>
<keyword evidence="5" id="KW-1185">Reference proteome</keyword>
<proteinExistence type="inferred from homology"/>
<keyword evidence="2" id="KW-0732">Signal</keyword>
<dbReference type="InterPro" id="IPR051010">
    <property type="entry name" value="BCAA_transport"/>
</dbReference>
<accession>A0ABU9CCP4</accession>
<dbReference type="PANTHER" id="PTHR30483:SF6">
    <property type="entry name" value="PERIPLASMIC BINDING PROTEIN OF ABC TRANSPORTER FOR NATURAL AMINO ACIDS"/>
    <property type="match status" value="1"/>
</dbReference>
<evidence type="ECO:0000313" key="5">
    <source>
        <dbReference type="Proteomes" id="UP001379945"/>
    </source>
</evidence>
<evidence type="ECO:0000256" key="1">
    <source>
        <dbReference type="ARBA" id="ARBA00010062"/>
    </source>
</evidence>
<comment type="similarity">
    <text evidence="1">Belongs to the leucine-binding protein family.</text>
</comment>
<comment type="caution">
    <text evidence="4">The sequence shown here is derived from an EMBL/GenBank/DDBJ whole genome shotgun (WGS) entry which is preliminary data.</text>
</comment>
<feature type="non-terminal residue" evidence="4">
    <location>
        <position position="1"/>
    </location>
</feature>
<protein>
    <submittedName>
        <fullName evidence="4">ABC transporter substrate-binding protein</fullName>
    </submittedName>
</protein>